<name>A0A2C9WKQ5_MANES</name>
<proteinExistence type="predicted"/>
<evidence type="ECO:0000313" key="1">
    <source>
        <dbReference type="EMBL" id="OAY60278.1"/>
    </source>
</evidence>
<dbReference type="AlphaFoldDB" id="A0A2C9WKQ5"/>
<gene>
    <name evidence="1" type="ORF">MANES_01G100200</name>
</gene>
<sequence>MSFSNFCFVSWLASSSVPLKPNVCKRRMENECLFPRV</sequence>
<protein>
    <submittedName>
        <fullName evidence="1">Uncharacterized protein</fullName>
    </submittedName>
</protein>
<accession>A0A2C9WKQ5</accession>
<dbReference type="EMBL" id="CM004387">
    <property type="protein sequence ID" value="OAY60278.1"/>
    <property type="molecule type" value="Genomic_DNA"/>
</dbReference>
<organism evidence="1">
    <name type="scientific">Manihot esculenta</name>
    <name type="common">Cassava</name>
    <name type="synonym">Jatropha manihot</name>
    <dbReference type="NCBI Taxonomy" id="3983"/>
    <lineage>
        <taxon>Eukaryota</taxon>
        <taxon>Viridiplantae</taxon>
        <taxon>Streptophyta</taxon>
        <taxon>Embryophyta</taxon>
        <taxon>Tracheophyta</taxon>
        <taxon>Spermatophyta</taxon>
        <taxon>Magnoliopsida</taxon>
        <taxon>eudicotyledons</taxon>
        <taxon>Gunneridae</taxon>
        <taxon>Pentapetalae</taxon>
        <taxon>rosids</taxon>
        <taxon>fabids</taxon>
        <taxon>Malpighiales</taxon>
        <taxon>Euphorbiaceae</taxon>
        <taxon>Crotonoideae</taxon>
        <taxon>Manihoteae</taxon>
        <taxon>Manihot</taxon>
    </lineage>
</organism>
<reference evidence="1" key="1">
    <citation type="submission" date="2016-02" db="EMBL/GenBank/DDBJ databases">
        <title>WGS assembly of Manihot esculenta.</title>
        <authorList>
            <person name="Bredeson J.V."/>
            <person name="Prochnik S.E."/>
            <person name="Lyons J.B."/>
            <person name="Schmutz J."/>
            <person name="Grimwood J."/>
            <person name="Vrebalov J."/>
            <person name="Bart R.S."/>
            <person name="Amuge T."/>
            <person name="Ferguson M.E."/>
            <person name="Green R."/>
            <person name="Putnam N."/>
            <person name="Stites J."/>
            <person name="Rounsley S."/>
            <person name="Rokhsar D.S."/>
        </authorList>
    </citation>
    <scope>NUCLEOTIDE SEQUENCE [LARGE SCALE GENOMIC DNA]</scope>
    <source>
        <tissue evidence="1">Leaf</tissue>
    </source>
</reference>